<evidence type="ECO:0000313" key="3">
    <source>
        <dbReference type="Proteomes" id="UP001344447"/>
    </source>
</evidence>
<name>A0AAN7TU31_9MYCE</name>
<organism evidence="2 3">
    <name type="scientific">Dictyostelium firmibasis</name>
    <dbReference type="NCBI Taxonomy" id="79012"/>
    <lineage>
        <taxon>Eukaryota</taxon>
        <taxon>Amoebozoa</taxon>
        <taxon>Evosea</taxon>
        <taxon>Eumycetozoa</taxon>
        <taxon>Dictyostelia</taxon>
        <taxon>Dictyosteliales</taxon>
        <taxon>Dictyosteliaceae</taxon>
        <taxon>Dictyostelium</taxon>
    </lineage>
</organism>
<accession>A0AAN7TU31</accession>
<comment type="caution">
    <text evidence="2">The sequence shown here is derived from an EMBL/GenBank/DDBJ whole genome shotgun (WGS) entry which is preliminary data.</text>
</comment>
<reference evidence="2 3" key="1">
    <citation type="submission" date="2023-11" db="EMBL/GenBank/DDBJ databases">
        <title>Dfirmibasis_genome.</title>
        <authorList>
            <person name="Edelbroek B."/>
            <person name="Kjellin J."/>
            <person name="Jerlstrom-Hultqvist J."/>
            <person name="Soderbom F."/>
        </authorList>
    </citation>
    <scope>NUCLEOTIDE SEQUENCE [LARGE SCALE GENOMIC DNA]</scope>
    <source>
        <strain evidence="2 3">TNS-C-14</strain>
    </source>
</reference>
<dbReference type="AlphaFoldDB" id="A0AAN7TU31"/>
<feature type="signal peptide" evidence="1">
    <location>
        <begin position="1"/>
        <end position="23"/>
    </location>
</feature>
<dbReference type="Proteomes" id="UP001344447">
    <property type="component" value="Unassembled WGS sequence"/>
</dbReference>
<dbReference type="EMBL" id="JAVFKY010000006">
    <property type="protein sequence ID" value="KAK5575258.1"/>
    <property type="molecule type" value="Genomic_DNA"/>
</dbReference>
<keyword evidence="1" id="KW-0732">Signal</keyword>
<feature type="chain" id="PRO_5042992182" description="ShKT domain-containing protein" evidence="1">
    <location>
        <begin position="24"/>
        <end position="71"/>
    </location>
</feature>
<sequence>MIKIFIVLLVIVSLLSNLNLANGKNISCFVDCINDDPNFHTECSKSAFFKPNCRSILKKCRDQCRLGSSDN</sequence>
<protein>
    <recommendedName>
        <fullName evidence="4">ShKT domain-containing protein</fullName>
    </recommendedName>
</protein>
<evidence type="ECO:0008006" key="4">
    <source>
        <dbReference type="Google" id="ProtNLM"/>
    </source>
</evidence>
<evidence type="ECO:0000313" key="2">
    <source>
        <dbReference type="EMBL" id="KAK5575258.1"/>
    </source>
</evidence>
<gene>
    <name evidence="2" type="ORF">RB653_010515</name>
</gene>
<proteinExistence type="predicted"/>
<evidence type="ECO:0000256" key="1">
    <source>
        <dbReference type="SAM" id="SignalP"/>
    </source>
</evidence>
<keyword evidence="3" id="KW-1185">Reference proteome</keyword>